<gene>
    <name evidence="1" type="ORF">THII_2091</name>
</gene>
<dbReference type="Proteomes" id="UP000031623">
    <property type="component" value="Chromosome"/>
</dbReference>
<evidence type="ECO:0000313" key="1">
    <source>
        <dbReference type="EMBL" id="BAP56388.1"/>
    </source>
</evidence>
<proteinExistence type="predicted"/>
<accession>A0A090AEH7</accession>
<dbReference type="HOGENOM" id="CLU_3141737_0_0_6"/>
<keyword evidence="2" id="KW-1185">Reference proteome</keyword>
<dbReference type="AlphaFoldDB" id="A0A090AEH7"/>
<sequence>MVFFSLEGKLLILDGDIDWLAINVVLAIVDELGVATIRFTISGCGEKVA</sequence>
<organism evidence="1 2">
    <name type="scientific">Thioploca ingrica</name>
    <dbReference type="NCBI Taxonomy" id="40754"/>
    <lineage>
        <taxon>Bacteria</taxon>
        <taxon>Pseudomonadati</taxon>
        <taxon>Pseudomonadota</taxon>
        <taxon>Gammaproteobacteria</taxon>
        <taxon>Thiotrichales</taxon>
        <taxon>Thiotrichaceae</taxon>
        <taxon>Thioploca</taxon>
    </lineage>
</organism>
<reference evidence="1 2" key="1">
    <citation type="journal article" date="2014" name="ISME J.">
        <title>Ecophysiology of Thioploca ingrica as revealed by the complete genome sequence supplemented with proteomic evidence.</title>
        <authorList>
            <person name="Kojima H."/>
            <person name="Ogura Y."/>
            <person name="Yamamoto N."/>
            <person name="Togashi T."/>
            <person name="Mori H."/>
            <person name="Watanabe T."/>
            <person name="Nemoto F."/>
            <person name="Kurokawa K."/>
            <person name="Hayashi T."/>
            <person name="Fukui M."/>
        </authorList>
    </citation>
    <scope>NUCLEOTIDE SEQUENCE [LARGE SCALE GENOMIC DNA]</scope>
</reference>
<name>A0A090AEH7_9GAMM</name>
<evidence type="ECO:0000313" key="2">
    <source>
        <dbReference type="Proteomes" id="UP000031623"/>
    </source>
</evidence>
<protein>
    <submittedName>
        <fullName evidence="1">Uncharacterized protein</fullName>
    </submittedName>
</protein>
<dbReference type="STRING" id="40754.THII_2091"/>
<dbReference type="KEGG" id="tig:THII_2091"/>
<dbReference type="EMBL" id="AP014633">
    <property type="protein sequence ID" value="BAP56388.1"/>
    <property type="molecule type" value="Genomic_DNA"/>
</dbReference>